<feature type="region of interest" description="Disordered" evidence="6">
    <location>
        <begin position="228"/>
        <end position="255"/>
    </location>
</feature>
<dbReference type="PANTHER" id="PTHR24408:SF58">
    <property type="entry name" value="TRANSCRIPTION FACTOR (TFIIIA), PUTATIVE (AFU_ORTHOLOGUE AFUA_1G05150)-RELATED"/>
    <property type="match status" value="1"/>
</dbReference>
<dbReference type="AlphaFoldDB" id="A0AAD7U3D0"/>
<dbReference type="InterPro" id="IPR013087">
    <property type="entry name" value="Znf_C2H2_type"/>
</dbReference>
<evidence type="ECO:0000313" key="9">
    <source>
        <dbReference type="Proteomes" id="UP001215151"/>
    </source>
</evidence>
<feature type="compositionally biased region" description="Basic and acidic residues" evidence="6">
    <location>
        <begin position="338"/>
        <end position="351"/>
    </location>
</feature>
<reference evidence="8" key="1">
    <citation type="submission" date="2022-11" db="EMBL/GenBank/DDBJ databases">
        <title>Genome Sequence of Cubamyces cubensis.</title>
        <authorList>
            <person name="Buettner E."/>
        </authorList>
    </citation>
    <scope>NUCLEOTIDE SEQUENCE</scope>
    <source>
        <strain evidence="8">MPL-01</strain>
    </source>
</reference>
<protein>
    <recommendedName>
        <fullName evidence="7">C2H2-type domain-containing protein</fullName>
    </recommendedName>
</protein>
<evidence type="ECO:0000256" key="2">
    <source>
        <dbReference type="ARBA" id="ARBA00022737"/>
    </source>
</evidence>
<proteinExistence type="predicted"/>
<keyword evidence="4" id="KW-0862">Zinc</keyword>
<keyword evidence="9" id="KW-1185">Reference proteome</keyword>
<dbReference type="Proteomes" id="UP001215151">
    <property type="component" value="Unassembled WGS sequence"/>
</dbReference>
<evidence type="ECO:0000259" key="7">
    <source>
        <dbReference type="PROSITE" id="PS50157"/>
    </source>
</evidence>
<evidence type="ECO:0000256" key="4">
    <source>
        <dbReference type="ARBA" id="ARBA00022833"/>
    </source>
</evidence>
<dbReference type="GO" id="GO:0005634">
    <property type="term" value="C:nucleus"/>
    <property type="evidence" value="ECO:0007669"/>
    <property type="project" value="TreeGrafter"/>
</dbReference>
<feature type="compositionally biased region" description="Acidic residues" evidence="6">
    <location>
        <begin position="876"/>
        <end position="888"/>
    </location>
</feature>
<dbReference type="GO" id="GO:0043565">
    <property type="term" value="F:sequence-specific DNA binding"/>
    <property type="evidence" value="ECO:0007669"/>
    <property type="project" value="TreeGrafter"/>
</dbReference>
<feature type="region of interest" description="Disordered" evidence="6">
    <location>
        <begin position="876"/>
        <end position="936"/>
    </location>
</feature>
<keyword evidence="2" id="KW-0677">Repeat</keyword>
<dbReference type="GO" id="GO:0008270">
    <property type="term" value="F:zinc ion binding"/>
    <property type="evidence" value="ECO:0007669"/>
    <property type="project" value="UniProtKB-KW"/>
</dbReference>
<gene>
    <name evidence="8" type="ORF">ONZ51_g445</name>
</gene>
<evidence type="ECO:0000256" key="3">
    <source>
        <dbReference type="ARBA" id="ARBA00022771"/>
    </source>
</evidence>
<organism evidence="8 9">
    <name type="scientific">Trametes cubensis</name>
    <dbReference type="NCBI Taxonomy" id="1111947"/>
    <lineage>
        <taxon>Eukaryota</taxon>
        <taxon>Fungi</taxon>
        <taxon>Dikarya</taxon>
        <taxon>Basidiomycota</taxon>
        <taxon>Agaricomycotina</taxon>
        <taxon>Agaricomycetes</taxon>
        <taxon>Polyporales</taxon>
        <taxon>Polyporaceae</taxon>
        <taxon>Trametes</taxon>
    </lineage>
</organism>
<dbReference type="EMBL" id="JAPEVG010000005">
    <property type="protein sequence ID" value="KAJ8501660.1"/>
    <property type="molecule type" value="Genomic_DNA"/>
</dbReference>
<name>A0AAD7U3D0_9APHY</name>
<dbReference type="PROSITE" id="PS00028">
    <property type="entry name" value="ZINC_FINGER_C2H2_1"/>
    <property type="match status" value="2"/>
</dbReference>
<keyword evidence="3 5" id="KW-0863">Zinc-finger</keyword>
<dbReference type="PROSITE" id="PS50157">
    <property type="entry name" value="ZINC_FINGER_C2H2_2"/>
    <property type="match status" value="1"/>
</dbReference>
<dbReference type="PANTHER" id="PTHR24408">
    <property type="entry name" value="ZINC FINGER PROTEIN"/>
    <property type="match status" value="1"/>
</dbReference>
<evidence type="ECO:0000256" key="5">
    <source>
        <dbReference type="PROSITE-ProRule" id="PRU00042"/>
    </source>
</evidence>
<evidence type="ECO:0000313" key="8">
    <source>
        <dbReference type="EMBL" id="KAJ8501660.1"/>
    </source>
</evidence>
<dbReference type="GO" id="GO:0000981">
    <property type="term" value="F:DNA-binding transcription factor activity, RNA polymerase II-specific"/>
    <property type="evidence" value="ECO:0007669"/>
    <property type="project" value="TreeGrafter"/>
</dbReference>
<sequence>MPVRCHQCKTELLGGGTGRQHAQLTKHVWQPGYYCKVCEATFSSHSACKTHEAKCQSASQNSAGSAASANPSIATLAEYRTSVSNIVTCPECKEHFRDSETLALHRAEHQTQVEPTASSSKSTARYPCGVDPILPAFHRKAVSPCDICAVCIPHEMMSLQDHFRQSTMHPKCRGCGLGFATLWDWTDHRHRCTAPIPKTIPPVPAQSATNASLYAAAIRTQSEVHVGDCAGTSKERTPSLEPGPSPARASRVLTPDIPTPPVGSIVQEIASTLSTAFSTLGSVSYVVHDPESPTTLQNIPPILEASPCLEFDLQLPDSPARTAFNPIATGSPKFHKSPRSEHRSLSPKHEEEPELDVDVDAEADADVGSTAERSSLIAKAALDLIAQRFGAHAAERVVRVMQALGAAPAEGELELGLEPEPVPKDVVLDGFGGATSTQKRAPMLVSVLNPDEGTVCSTGRTSPSEVGIASPCSPSCAVSPPDAVVDDAGSEAETEAEPEVENKVASVYQTPVPTRTPSPLALSIHSTPSTLASAETKAESVLDVAASILPVKAPKPGGLHATRTVVEPPLKTKARAPTRSLSWHCRSCERDPDAFSDNRDGAVEYDRRWPRECARIAPAAHMWDMQLCLHGRNIVQCPSTDLWKRHISSTEGRSYTPTCFEWQVHLTSVPTPAIPWQHATSTVGQTSKAHLVCHQCQQKFNGKKNMRRHGTESGHQWQPSVRCSACFKAFNTRLEFKAHVPQVSCLDAPMIRLLRSKPAVGAIPASTELQACQSMGDPPRSEGTAIVDANNDTSSKACTTCGSVFTDAPSFSEHQRTCGKDSSLPQVAPALEIEPVAESEAKLALPEGSVSEAVVMSLCTAFSSLGSVSYRVESIGESDADSDGDEDDTRPIHPEAGSIRTSQPLTGGTIQQNETPVLSSSQPSTAGNLRYNPLAW</sequence>
<evidence type="ECO:0000256" key="1">
    <source>
        <dbReference type="ARBA" id="ARBA00022723"/>
    </source>
</evidence>
<accession>A0AAD7U3D0</accession>
<evidence type="ECO:0000256" key="6">
    <source>
        <dbReference type="SAM" id="MobiDB-lite"/>
    </source>
</evidence>
<feature type="compositionally biased region" description="Polar residues" evidence="6">
    <location>
        <begin position="899"/>
        <end position="927"/>
    </location>
</feature>
<feature type="region of interest" description="Disordered" evidence="6">
    <location>
        <begin position="327"/>
        <end position="360"/>
    </location>
</feature>
<keyword evidence="1" id="KW-0479">Metal-binding</keyword>
<feature type="domain" description="C2H2-type" evidence="7">
    <location>
        <begin position="87"/>
        <end position="114"/>
    </location>
</feature>
<dbReference type="SMART" id="SM00355">
    <property type="entry name" value="ZnF_C2H2"/>
    <property type="match status" value="5"/>
</dbReference>
<comment type="caution">
    <text evidence="8">The sequence shown here is derived from an EMBL/GenBank/DDBJ whole genome shotgun (WGS) entry which is preliminary data.</text>
</comment>